<organism evidence="2 3">
    <name type="scientific">Hydrogenophaga atypica</name>
    <dbReference type="NCBI Taxonomy" id="249409"/>
    <lineage>
        <taxon>Bacteria</taxon>
        <taxon>Pseudomonadati</taxon>
        <taxon>Pseudomonadota</taxon>
        <taxon>Betaproteobacteria</taxon>
        <taxon>Burkholderiales</taxon>
        <taxon>Comamonadaceae</taxon>
        <taxon>Hydrogenophaga</taxon>
    </lineage>
</organism>
<accession>A0ABW2QPY0</accession>
<protein>
    <submittedName>
        <fullName evidence="2">NUDIX hydrolase</fullName>
        <ecNumber evidence="2">3.6.-.-</ecNumber>
    </submittedName>
</protein>
<keyword evidence="2" id="KW-0378">Hydrolase</keyword>
<dbReference type="Pfam" id="PF00293">
    <property type="entry name" value="NUDIX"/>
    <property type="match status" value="1"/>
</dbReference>
<dbReference type="SUPFAM" id="SSF55811">
    <property type="entry name" value="Nudix"/>
    <property type="match status" value="1"/>
</dbReference>
<comment type="caution">
    <text evidence="2">The sequence shown here is derived from an EMBL/GenBank/DDBJ whole genome shotgun (WGS) entry which is preliminary data.</text>
</comment>
<proteinExistence type="predicted"/>
<dbReference type="EC" id="3.6.-.-" evidence="2"/>
<dbReference type="EMBL" id="JBHTCA010000033">
    <property type="protein sequence ID" value="MFC7411461.1"/>
    <property type="molecule type" value="Genomic_DNA"/>
</dbReference>
<gene>
    <name evidence="2" type="ORF">ACFQPB_21605</name>
</gene>
<evidence type="ECO:0000313" key="3">
    <source>
        <dbReference type="Proteomes" id="UP001596501"/>
    </source>
</evidence>
<dbReference type="Gene3D" id="3.90.79.10">
    <property type="entry name" value="Nucleoside Triphosphate Pyrophosphohydrolase"/>
    <property type="match status" value="1"/>
</dbReference>
<reference evidence="3" key="1">
    <citation type="journal article" date="2019" name="Int. J. Syst. Evol. Microbiol.">
        <title>The Global Catalogue of Microorganisms (GCM) 10K type strain sequencing project: providing services to taxonomists for standard genome sequencing and annotation.</title>
        <authorList>
            <consortium name="The Broad Institute Genomics Platform"/>
            <consortium name="The Broad Institute Genome Sequencing Center for Infectious Disease"/>
            <person name="Wu L."/>
            <person name="Ma J."/>
        </authorList>
    </citation>
    <scope>NUCLEOTIDE SEQUENCE [LARGE SCALE GENOMIC DNA]</scope>
    <source>
        <strain evidence="3">CGMCC 1.12371</strain>
    </source>
</reference>
<keyword evidence="3" id="KW-1185">Reference proteome</keyword>
<dbReference type="GO" id="GO:0016787">
    <property type="term" value="F:hydrolase activity"/>
    <property type="evidence" value="ECO:0007669"/>
    <property type="project" value="UniProtKB-KW"/>
</dbReference>
<name>A0ABW2QPY0_9BURK</name>
<dbReference type="InterPro" id="IPR000086">
    <property type="entry name" value="NUDIX_hydrolase_dom"/>
</dbReference>
<evidence type="ECO:0000259" key="1">
    <source>
        <dbReference type="Pfam" id="PF00293"/>
    </source>
</evidence>
<evidence type="ECO:0000313" key="2">
    <source>
        <dbReference type="EMBL" id="MFC7411461.1"/>
    </source>
</evidence>
<dbReference type="RefSeq" id="WP_382227906.1">
    <property type="nucleotide sequence ID" value="NZ_JBHTCA010000033.1"/>
</dbReference>
<sequence length="320" mass="35292">MWLITPFGFFSVVRKPTDVRTGSLTVRARVRADLAQLKARYLPELGAISESGVTDYRFRALAPQAAVAQAMARLVTDLNYDNFKSAVALRQGQARADLYHEVWSVLYELQRKPQGEVHPKRDDAGQPVLIRTPSTPSAQRAWKQAEQIAVVLPGGKLPASLHRVPFRSWVDAPATSAGWEALAGESEIPEPTFKVPKGLAPAAGVIVKEPDGRIWLVAPTNQFGGYELTFPKGRRDGKSLQATAICEAYEESGLHVRLLQHLVDVRRSQTFTRYYLAERIGGSPADMGWESQCVMLVPLSKRNGLRLKAPDLAVIQALDT</sequence>
<dbReference type="InterPro" id="IPR015797">
    <property type="entry name" value="NUDIX_hydrolase-like_dom_sf"/>
</dbReference>
<dbReference type="Proteomes" id="UP001596501">
    <property type="component" value="Unassembled WGS sequence"/>
</dbReference>
<feature type="domain" description="Nudix hydrolase" evidence="1">
    <location>
        <begin position="200"/>
        <end position="277"/>
    </location>
</feature>
<dbReference type="CDD" id="cd02883">
    <property type="entry name" value="NUDIX_Hydrolase"/>
    <property type="match status" value="1"/>
</dbReference>